<dbReference type="InterPro" id="IPR012837">
    <property type="entry name" value="NrdG"/>
</dbReference>
<evidence type="ECO:0000313" key="7">
    <source>
        <dbReference type="EMBL" id="ACV22515.1"/>
    </source>
</evidence>
<dbReference type="GO" id="GO:0016829">
    <property type="term" value="F:lyase activity"/>
    <property type="evidence" value="ECO:0007669"/>
    <property type="project" value="UniProtKB-KW"/>
</dbReference>
<evidence type="ECO:0000256" key="6">
    <source>
        <dbReference type="ARBA" id="ARBA00023014"/>
    </source>
</evidence>
<dbReference type="GO" id="GO:0051539">
    <property type="term" value="F:4 iron, 4 sulfur cluster binding"/>
    <property type="evidence" value="ECO:0007669"/>
    <property type="project" value="UniProtKB-KW"/>
</dbReference>
<evidence type="ECO:0000256" key="5">
    <source>
        <dbReference type="ARBA" id="ARBA00023004"/>
    </source>
</evidence>
<comment type="cofactor">
    <cofactor evidence="1">
        <name>[4Fe-4S] cluster</name>
        <dbReference type="ChEBI" id="CHEBI:49883"/>
    </cofactor>
</comment>
<dbReference type="Gene3D" id="3.20.20.70">
    <property type="entry name" value="Aldolase class I"/>
    <property type="match status" value="1"/>
</dbReference>
<keyword evidence="8" id="KW-1185">Reference proteome</keyword>
<evidence type="ECO:0000256" key="1">
    <source>
        <dbReference type="ARBA" id="ARBA00001966"/>
    </source>
</evidence>
<dbReference type="Pfam" id="PF13353">
    <property type="entry name" value="Fer4_12"/>
    <property type="match status" value="1"/>
</dbReference>
<dbReference type="PANTHER" id="PTHR30352:SF2">
    <property type="entry name" value="ANAEROBIC RIBONUCLEOSIDE-TRIPHOSPHATE REDUCTASE-ACTIVATING PROTEIN"/>
    <property type="match status" value="1"/>
</dbReference>
<reference evidence="7 8" key="1">
    <citation type="journal article" date="2009" name="Stand. Genomic Sci.">
        <title>Complete genome sequence of Slackia heliotrinireducens type strain (RHS 1).</title>
        <authorList>
            <person name="Pukall R."/>
            <person name="Lapidus A."/>
            <person name="Nolan M."/>
            <person name="Copeland A."/>
            <person name="Glavina Del Rio T."/>
            <person name="Lucas S."/>
            <person name="Chen F."/>
            <person name="Tice H."/>
            <person name="Cheng J.F."/>
            <person name="Chertkov O."/>
            <person name="Bruce D."/>
            <person name="Goodwin L."/>
            <person name="Kuske C."/>
            <person name="Brettin T."/>
            <person name="Detter J.C."/>
            <person name="Han C."/>
            <person name="Pitluck S."/>
            <person name="Pati A."/>
            <person name="Mavrommatis K."/>
            <person name="Ivanova N."/>
            <person name="Ovchinnikova G."/>
            <person name="Chen A."/>
            <person name="Palaniappan K."/>
            <person name="Schneider S."/>
            <person name="Rohde M."/>
            <person name="Chain P."/>
            <person name="D'haeseleer P."/>
            <person name="Goker M."/>
            <person name="Bristow J."/>
            <person name="Eisen J.A."/>
            <person name="Markowitz V."/>
            <person name="Kyrpides N.C."/>
            <person name="Klenk H.P."/>
            <person name="Hugenholtz P."/>
        </authorList>
    </citation>
    <scope>NUCLEOTIDE SEQUENCE [LARGE SCALE GENOMIC DNA]</scope>
    <source>
        <strain evidence="8">ATCC 29202 / DSM 20476 / NCTC 11029 / RHS 1</strain>
    </source>
</reference>
<keyword evidence="2" id="KW-0004">4Fe-4S</keyword>
<dbReference type="PANTHER" id="PTHR30352">
    <property type="entry name" value="PYRUVATE FORMATE-LYASE-ACTIVATING ENZYME"/>
    <property type="match status" value="1"/>
</dbReference>
<dbReference type="GO" id="GO:0004748">
    <property type="term" value="F:ribonucleoside-diphosphate reductase activity, thioredoxin disulfide as acceptor"/>
    <property type="evidence" value="ECO:0007669"/>
    <property type="project" value="TreeGrafter"/>
</dbReference>
<accession>C7N6I0</accession>
<dbReference type="SFLD" id="SFLDG01066">
    <property type="entry name" value="organic_radical-activating_enz"/>
    <property type="match status" value="1"/>
</dbReference>
<dbReference type="RefSeq" id="WP_012798617.1">
    <property type="nucleotide sequence ID" value="NC_013165.1"/>
</dbReference>
<dbReference type="Proteomes" id="UP000002026">
    <property type="component" value="Chromosome"/>
</dbReference>
<dbReference type="SFLD" id="SFLDS00029">
    <property type="entry name" value="Radical_SAM"/>
    <property type="match status" value="1"/>
</dbReference>
<evidence type="ECO:0000256" key="3">
    <source>
        <dbReference type="ARBA" id="ARBA00022691"/>
    </source>
</evidence>
<dbReference type="EMBL" id="CP001684">
    <property type="protein sequence ID" value="ACV22515.1"/>
    <property type="molecule type" value="Genomic_DNA"/>
</dbReference>
<keyword evidence="3" id="KW-0949">S-adenosyl-L-methionine</keyword>
<dbReference type="SUPFAM" id="SSF102114">
    <property type="entry name" value="Radical SAM enzymes"/>
    <property type="match status" value="1"/>
</dbReference>
<dbReference type="SFLD" id="SFLDG01063">
    <property type="entry name" value="activating_enzymes__group_1"/>
    <property type="match status" value="1"/>
</dbReference>
<dbReference type="STRING" id="471855.Shel_14950"/>
<evidence type="ECO:0000313" key="8">
    <source>
        <dbReference type="Proteomes" id="UP000002026"/>
    </source>
</evidence>
<proteinExistence type="predicted"/>
<dbReference type="CDD" id="cd01335">
    <property type="entry name" value="Radical_SAM"/>
    <property type="match status" value="1"/>
</dbReference>
<evidence type="ECO:0000256" key="4">
    <source>
        <dbReference type="ARBA" id="ARBA00022723"/>
    </source>
</evidence>
<dbReference type="AlphaFoldDB" id="C7N6I0"/>
<evidence type="ECO:0000256" key="2">
    <source>
        <dbReference type="ARBA" id="ARBA00022485"/>
    </source>
</evidence>
<dbReference type="GO" id="GO:0046872">
    <property type="term" value="F:metal ion binding"/>
    <property type="evidence" value="ECO:0007669"/>
    <property type="project" value="UniProtKB-KW"/>
</dbReference>
<sequence>MFVDRVINNIETLGPGSRIVVWTVGCSKRCPGCANPELWEASDANRIDNDQLAEALVRMAKASGTRAITFTGGDPLEQPDDLAWVLRSIRPAFDDVLVYTGYVAEDVQDLLDSEFDGLIDVLIDGPYVESLNDGVCALRGSTNQRVMVLNPVLQAAYDDALSEPRRVQNLYFDNRAMSVGIHKVAQRIHGDCPTMGTNAQA</sequence>
<dbReference type="InterPro" id="IPR034457">
    <property type="entry name" value="Organic_radical-activating"/>
</dbReference>
<dbReference type="KEGG" id="shi:Shel_14950"/>
<dbReference type="GO" id="GO:0043365">
    <property type="term" value="F:[formate-C-acetyltransferase]-activating enzyme activity"/>
    <property type="evidence" value="ECO:0007669"/>
    <property type="project" value="InterPro"/>
</dbReference>
<dbReference type="SFLD" id="SFLDF00299">
    <property type="entry name" value="anaerobic_ribonucleoside-triph"/>
    <property type="match status" value="1"/>
</dbReference>
<dbReference type="eggNOG" id="COG0602">
    <property type="taxonomic scope" value="Bacteria"/>
</dbReference>
<dbReference type="InterPro" id="IPR058240">
    <property type="entry name" value="rSAM_sf"/>
</dbReference>
<dbReference type="InterPro" id="IPR007197">
    <property type="entry name" value="rSAM"/>
</dbReference>
<gene>
    <name evidence="7" type="ordered locus">Shel_14950</name>
</gene>
<protein>
    <submittedName>
        <fullName evidence="7">Pyruvate-formate lyase-activating enzyme</fullName>
    </submittedName>
</protein>
<keyword evidence="7" id="KW-0456">Lyase</keyword>
<name>C7N6I0_SLAHD</name>
<dbReference type="InterPro" id="IPR013785">
    <property type="entry name" value="Aldolase_TIM"/>
</dbReference>
<keyword evidence="5" id="KW-0408">Iron</keyword>
<keyword evidence="7" id="KW-0670">Pyruvate</keyword>
<organism evidence="7 8">
    <name type="scientific">Slackia heliotrinireducens (strain ATCC 29202 / DSM 20476 / NCTC 11029 / RHS 1)</name>
    <name type="common">Peptococcus heliotrinreducens</name>
    <dbReference type="NCBI Taxonomy" id="471855"/>
    <lineage>
        <taxon>Bacteria</taxon>
        <taxon>Bacillati</taxon>
        <taxon>Actinomycetota</taxon>
        <taxon>Coriobacteriia</taxon>
        <taxon>Eggerthellales</taxon>
        <taxon>Eggerthellaceae</taxon>
        <taxon>Slackia</taxon>
    </lineage>
</organism>
<dbReference type="HOGENOM" id="CLU_089926_1_0_11"/>
<keyword evidence="4" id="KW-0479">Metal-binding</keyword>
<keyword evidence="6" id="KW-0411">Iron-sulfur</keyword>